<comment type="caution">
    <text evidence="9">The sequence shown here is derived from an EMBL/GenBank/DDBJ whole genome shotgun (WGS) entry which is preliminary data.</text>
</comment>
<dbReference type="EC" id="1.2.1.3" evidence="5"/>
<protein>
    <recommendedName>
        <fullName evidence="5">aldehyde dehydrogenase (NAD(+))</fullName>
        <ecNumber evidence="5">1.2.1.3</ecNumber>
    </recommendedName>
</protein>
<dbReference type="InterPro" id="IPR016161">
    <property type="entry name" value="Ald_DH/histidinol_DH"/>
</dbReference>
<keyword evidence="10" id="KW-1185">Reference proteome</keyword>
<dbReference type="Gene3D" id="3.40.309.10">
    <property type="entry name" value="Aldehyde Dehydrogenase, Chain A, domain 2"/>
    <property type="match status" value="1"/>
</dbReference>
<dbReference type="Pfam" id="PF00171">
    <property type="entry name" value="Aldedh"/>
    <property type="match status" value="1"/>
</dbReference>
<evidence type="ECO:0000256" key="7">
    <source>
        <dbReference type="RuleBase" id="RU003345"/>
    </source>
</evidence>
<sequence length="513" mass="54624">MATKASRNNSVFPREDVQTIFSRINVPLERFKGTDLGKHSPIDGEKLCELGLTDEAGLNRAIDDAQQAFLRWRTVPAPERGKLVYTFAELVRRHKAALAAVVTLDCGKTETEALGEIQEVIDICDFAIGLSRQLYGLTIATERPEHRMAETWHPLGIFGQITAFNFPAAVWSWGAMIALVCGDSVIWKPSEKSPLTAIALSGLMDQAIAACDSAPAKLAQVVLGGAELGRQLASDTRIPLVSATGSTTMGRDVAARVGARLGRSTLELGGNNAAIVSDKADLDLAIRGVAFAAVGTAGQRCTSLRRLIVHESIADEFVARLKTVYAQLRVGRPDDPDVHVGPLIDERAHQQMASALQQASAEGGSVFGGERVLEDQYPDAFYVNPAIVSMPAQSDIVEQETFAPILYVMKYATIDEAIALQNGVSQGLSSAIFTTDMREAEYFLSASGSDCGIANVNIGTSGAEIGGAFGGEKATGGGRAAGSDTWKAFMRRATNTVNYSSSLPLAQGVEFDV</sequence>
<dbReference type="PANTHER" id="PTHR43521:SF1">
    <property type="entry name" value="ALPHA-AMINOADIPIC SEMIALDEHYDE DEHYDROGENASE"/>
    <property type="match status" value="1"/>
</dbReference>
<proteinExistence type="inferred from homology"/>
<dbReference type="InterPro" id="IPR016163">
    <property type="entry name" value="Ald_DH_C"/>
</dbReference>
<dbReference type="PANTHER" id="PTHR43521">
    <property type="entry name" value="ALPHA-AMINOADIPIC SEMIALDEHYDE DEHYDROGENASE"/>
    <property type="match status" value="1"/>
</dbReference>
<dbReference type="Proteomes" id="UP000664303">
    <property type="component" value="Unassembled WGS sequence"/>
</dbReference>
<comment type="similarity">
    <text evidence="1 7">Belongs to the aldehyde dehydrogenase family.</text>
</comment>
<evidence type="ECO:0000256" key="5">
    <source>
        <dbReference type="ARBA" id="ARBA00024226"/>
    </source>
</evidence>
<feature type="domain" description="Aldehyde dehydrogenase" evidence="8">
    <location>
        <begin position="37"/>
        <end position="492"/>
    </location>
</feature>
<comment type="subunit">
    <text evidence="2">Homotetramer.</text>
</comment>
<evidence type="ECO:0000256" key="4">
    <source>
        <dbReference type="ARBA" id="ARBA00023027"/>
    </source>
</evidence>
<dbReference type="InterPro" id="IPR016162">
    <property type="entry name" value="Ald_DH_N"/>
</dbReference>
<dbReference type="FunFam" id="3.40.309.10:FF:000018">
    <property type="entry name" value="Alpha-aminoadipic semialdehyde dehydrogenase"/>
    <property type="match status" value="1"/>
</dbReference>
<dbReference type="GO" id="GO:0004029">
    <property type="term" value="F:aldehyde dehydrogenase (NAD+) activity"/>
    <property type="evidence" value="ECO:0007669"/>
    <property type="project" value="UniProtKB-EC"/>
</dbReference>
<evidence type="ECO:0000256" key="3">
    <source>
        <dbReference type="ARBA" id="ARBA00023002"/>
    </source>
</evidence>
<dbReference type="AlphaFoldDB" id="A0A939DIT0"/>
<reference evidence="9" key="1">
    <citation type="submission" date="2021-02" db="EMBL/GenBank/DDBJ databases">
        <title>PHA producing bacteria isolated from coastal sediment in Guangdong, Shenzhen.</title>
        <authorList>
            <person name="Zheng W."/>
            <person name="Yu S."/>
            <person name="Huang Y."/>
        </authorList>
    </citation>
    <scope>NUCLEOTIDE SEQUENCE</scope>
    <source>
        <strain evidence="9">TN14-10</strain>
    </source>
</reference>
<dbReference type="InterPro" id="IPR044638">
    <property type="entry name" value="ALDH7A1-like"/>
</dbReference>
<evidence type="ECO:0000313" key="10">
    <source>
        <dbReference type="Proteomes" id="UP000664303"/>
    </source>
</evidence>
<dbReference type="RefSeq" id="WP_206562211.1">
    <property type="nucleotide sequence ID" value="NZ_JAFKCZ010000018.1"/>
</dbReference>
<dbReference type="SUPFAM" id="SSF53720">
    <property type="entry name" value="ALDH-like"/>
    <property type="match status" value="1"/>
</dbReference>
<keyword evidence="3 7" id="KW-0560">Oxidoreductase</keyword>
<feature type="active site" evidence="6">
    <location>
        <position position="267"/>
    </location>
</feature>
<name>A0A939DIT0_9GAMM</name>
<gene>
    <name evidence="9" type="ORF">JYP50_19330</name>
</gene>
<dbReference type="InterPro" id="IPR029510">
    <property type="entry name" value="Ald_DH_CS_GLU"/>
</dbReference>
<dbReference type="InterPro" id="IPR015590">
    <property type="entry name" value="Aldehyde_DH_dom"/>
</dbReference>
<evidence type="ECO:0000256" key="2">
    <source>
        <dbReference type="ARBA" id="ARBA00011881"/>
    </source>
</evidence>
<dbReference type="EMBL" id="JAFKCZ010000018">
    <property type="protein sequence ID" value="MBN7798763.1"/>
    <property type="molecule type" value="Genomic_DNA"/>
</dbReference>
<evidence type="ECO:0000259" key="8">
    <source>
        <dbReference type="Pfam" id="PF00171"/>
    </source>
</evidence>
<dbReference type="PROSITE" id="PS00687">
    <property type="entry name" value="ALDEHYDE_DEHYDR_GLU"/>
    <property type="match status" value="1"/>
</dbReference>
<evidence type="ECO:0000256" key="6">
    <source>
        <dbReference type="PROSITE-ProRule" id="PRU10007"/>
    </source>
</evidence>
<keyword evidence="4" id="KW-0520">NAD</keyword>
<organism evidence="9 10">
    <name type="scientific">Parahaliea mediterranea</name>
    <dbReference type="NCBI Taxonomy" id="651086"/>
    <lineage>
        <taxon>Bacteria</taxon>
        <taxon>Pseudomonadati</taxon>
        <taxon>Pseudomonadota</taxon>
        <taxon>Gammaproteobacteria</taxon>
        <taxon>Cellvibrionales</taxon>
        <taxon>Halieaceae</taxon>
        <taxon>Parahaliea</taxon>
    </lineage>
</organism>
<dbReference type="Gene3D" id="3.40.605.10">
    <property type="entry name" value="Aldehyde Dehydrogenase, Chain A, domain 1"/>
    <property type="match status" value="1"/>
</dbReference>
<accession>A0A939DIT0</accession>
<evidence type="ECO:0000313" key="9">
    <source>
        <dbReference type="EMBL" id="MBN7798763.1"/>
    </source>
</evidence>
<evidence type="ECO:0000256" key="1">
    <source>
        <dbReference type="ARBA" id="ARBA00009986"/>
    </source>
</evidence>